<gene>
    <name evidence="7" type="ORF">ADS79_25220</name>
    <name evidence="6" type="ORF">BRE01_53470</name>
</gene>
<dbReference type="EMBL" id="LGIQ01000011">
    <property type="protein sequence ID" value="KNB69221.1"/>
    <property type="molecule type" value="Genomic_DNA"/>
</dbReference>
<dbReference type="GO" id="GO:0003677">
    <property type="term" value="F:DNA binding"/>
    <property type="evidence" value="ECO:0007669"/>
    <property type="project" value="UniProtKB-UniRule"/>
</dbReference>
<dbReference type="EMBL" id="BJON01000022">
    <property type="protein sequence ID" value="GED71645.1"/>
    <property type="molecule type" value="Genomic_DNA"/>
</dbReference>
<evidence type="ECO:0000256" key="2">
    <source>
        <dbReference type="ARBA" id="ARBA00023125"/>
    </source>
</evidence>
<dbReference type="AlphaFoldDB" id="A0A0K9YKM1"/>
<dbReference type="RefSeq" id="WP_049741218.1">
    <property type="nucleotide sequence ID" value="NZ_BJON01000022.1"/>
</dbReference>
<dbReference type="Proteomes" id="UP000319578">
    <property type="component" value="Unassembled WGS sequence"/>
</dbReference>
<feature type="DNA-binding region" description="H-T-H motif" evidence="4">
    <location>
        <begin position="30"/>
        <end position="49"/>
    </location>
</feature>
<organism evidence="7 8">
    <name type="scientific">Brevibacillus reuszeri</name>
    <dbReference type="NCBI Taxonomy" id="54915"/>
    <lineage>
        <taxon>Bacteria</taxon>
        <taxon>Bacillati</taxon>
        <taxon>Bacillota</taxon>
        <taxon>Bacilli</taxon>
        <taxon>Bacillales</taxon>
        <taxon>Paenibacillaceae</taxon>
        <taxon>Brevibacillus</taxon>
    </lineage>
</organism>
<dbReference type="OrthoDB" id="9814703at2"/>
<reference evidence="7" key="2">
    <citation type="submission" date="2015-07" db="EMBL/GenBank/DDBJ databases">
        <title>MeaNS - Measles Nucleotide Surveillance Program.</title>
        <authorList>
            <person name="Tran T."/>
            <person name="Druce J."/>
        </authorList>
    </citation>
    <scope>NUCLEOTIDE SEQUENCE</scope>
    <source>
        <strain evidence="7">DSM 9887</strain>
    </source>
</reference>
<keyword evidence="1" id="KW-0805">Transcription regulation</keyword>
<protein>
    <submittedName>
        <fullName evidence="7">Transcriptional regulator</fullName>
    </submittedName>
</protein>
<dbReference type="PANTHER" id="PTHR47506">
    <property type="entry name" value="TRANSCRIPTIONAL REGULATORY PROTEIN"/>
    <property type="match status" value="1"/>
</dbReference>
<name>A0A0K9YKM1_9BACL</name>
<evidence type="ECO:0000256" key="1">
    <source>
        <dbReference type="ARBA" id="ARBA00023015"/>
    </source>
</evidence>
<dbReference type="InterPro" id="IPR009057">
    <property type="entry name" value="Homeodomain-like_sf"/>
</dbReference>
<comment type="caution">
    <text evidence="7">The sequence shown here is derived from an EMBL/GenBank/DDBJ whole genome shotgun (WGS) entry which is preliminary data.</text>
</comment>
<sequence length="196" mass="21814">MQTIHQNPSFQLLLTSTEELILEKGCQQTTLQDIMKRSGLSKGAIYHYVKSKDELMGLLLQKRFETIGQQFYQSVQAGGQELSSGLEAISNGLRHIHDSRDVTNLILIYLLSKREDPIIGAMLARLHEASIQASKEWIEVGQKGGVIPASLDAEKTARLFSVITYGIRMNTQIAPDSTQLSAGEVYKMMFEILSKG</sequence>
<keyword evidence="2 4" id="KW-0238">DNA-binding</keyword>
<dbReference type="PRINTS" id="PR00455">
    <property type="entry name" value="HTHTETR"/>
</dbReference>
<feature type="domain" description="HTH tetR-type" evidence="5">
    <location>
        <begin position="7"/>
        <end position="67"/>
    </location>
</feature>
<dbReference type="Proteomes" id="UP000036834">
    <property type="component" value="Unassembled WGS sequence"/>
</dbReference>
<dbReference type="PROSITE" id="PS50977">
    <property type="entry name" value="HTH_TETR_2"/>
    <property type="match status" value="1"/>
</dbReference>
<dbReference type="Pfam" id="PF00440">
    <property type="entry name" value="TetR_N"/>
    <property type="match status" value="1"/>
</dbReference>
<accession>A0A0K9YKM1</accession>
<evidence type="ECO:0000313" key="7">
    <source>
        <dbReference type="EMBL" id="KNB69221.1"/>
    </source>
</evidence>
<reference evidence="6 9" key="3">
    <citation type="submission" date="2019-06" db="EMBL/GenBank/DDBJ databases">
        <title>Whole genome shotgun sequence of Brevibacillus reuszeri NBRC 15719.</title>
        <authorList>
            <person name="Hosoyama A."/>
            <person name="Uohara A."/>
            <person name="Ohji S."/>
            <person name="Ichikawa N."/>
        </authorList>
    </citation>
    <scope>NUCLEOTIDE SEQUENCE [LARGE SCALE GENOMIC DNA]</scope>
    <source>
        <strain evidence="6 9">NBRC 15719</strain>
    </source>
</reference>
<keyword evidence="3" id="KW-0804">Transcription</keyword>
<evidence type="ECO:0000256" key="4">
    <source>
        <dbReference type="PROSITE-ProRule" id="PRU00335"/>
    </source>
</evidence>
<dbReference type="InterPro" id="IPR001647">
    <property type="entry name" value="HTH_TetR"/>
</dbReference>
<evidence type="ECO:0000313" key="9">
    <source>
        <dbReference type="Proteomes" id="UP000319578"/>
    </source>
</evidence>
<evidence type="ECO:0000256" key="3">
    <source>
        <dbReference type="ARBA" id="ARBA00023163"/>
    </source>
</evidence>
<evidence type="ECO:0000313" key="8">
    <source>
        <dbReference type="Proteomes" id="UP000036834"/>
    </source>
</evidence>
<keyword evidence="9" id="KW-1185">Reference proteome</keyword>
<dbReference type="PANTHER" id="PTHR47506:SF1">
    <property type="entry name" value="HTH-TYPE TRANSCRIPTIONAL REGULATOR YJDC"/>
    <property type="match status" value="1"/>
</dbReference>
<dbReference type="PATRIC" id="fig|54915.3.peg.4195"/>
<dbReference type="InterPro" id="IPR036271">
    <property type="entry name" value="Tet_transcr_reg_TetR-rel_C_sf"/>
</dbReference>
<proteinExistence type="predicted"/>
<dbReference type="SUPFAM" id="SSF48498">
    <property type="entry name" value="Tetracyclin repressor-like, C-terminal domain"/>
    <property type="match status" value="1"/>
</dbReference>
<dbReference type="STRING" id="54915.ADS79_25220"/>
<evidence type="ECO:0000259" key="5">
    <source>
        <dbReference type="PROSITE" id="PS50977"/>
    </source>
</evidence>
<reference evidence="8" key="1">
    <citation type="submission" date="2015-07" db="EMBL/GenBank/DDBJ databases">
        <title>Genome sequencing project for genomic taxonomy and phylogenomics of Bacillus-like bacteria.</title>
        <authorList>
            <person name="Liu B."/>
            <person name="Wang J."/>
            <person name="Zhu Y."/>
            <person name="Liu G."/>
            <person name="Chen Q."/>
            <person name="Chen Z."/>
            <person name="Lan J."/>
            <person name="Che J."/>
            <person name="Ge C."/>
            <person name="Shi H."/>
            <person name="Pan Z."/>
            <person name="Liu X."/>
        </authorList>
    </citation>
    <scope>NUCLEOTIDE SEQUENCE [LARGE SCALE GENOMIC DNA]</scope>
    <source>
        <strain evidence="8">DSM 9887</strain>
    </source>
</reference>
<dbReference type="SUPFAM" id="SSF46689">
    <property type="entry name" value="Homeodomain-like"/>
    <property type="match status" value="1"/>
</dbReference>
<dbReference type="Gene3D" id="1.10.357.10">
    <property type="entry name" value="Tetracycline Repressor, domain 2"/>
    <property type="match status" value="1"/>
</dbReference>
<evidence type="ECO:0000313" key="6">
    <source>
        <dbReference type="EMBL" id="GED71645.1"/>
    </source>
</evidence>